<organism evidence="1 2">
    <name type="scientific">Pseudomonas phage PPpW-3</name>
    <dbReference type="NCBI Taxonomy" id="1279082"/>
    <lineage>
        <taxon>Viruses</taxon>
        <taxon>Duplodnaviria</taxon>
        <taxon>Heunggongvirae</taxon>
        <taxon>Uroviricota</taxon>
        <taxon>Caudoviricetes</taxon>
        <taxon>Hiroshimavirus</taxon>
        <taxon>Hiroshimavirus PPpW3</taxon>
    </lineage>
</organism>
<dbReference type="Proteomes" id="UP000201835">
    <property type="component" value="Segment"/>
</dbReference>
<dbReference type="KEGG" id="vg:17825083"/>
<dbReference type="EMBL" id="AB775548">
    <property type="protein sequence ID" value="BAO20640.1"/>
    <property type="molecule type" value="Genomic_DNA"/>
</dbReference>
<dbReference type="GeneID" id="17825083"/>
<accession>V5YSV3</accession>
<dbReference type="RefSeq" id="YP_008873216.1">
    <property type="nucleotide sequence ID" value="NC_023006.1"/>
</dbReference>
<proteinExistence type="predicted"/>
<sequence>MKRKYVLHPGNITSKRDGQSHYVSAANLADLYSVPMRDCIVDLGDGSHATLCVPGATHLYPRADGDYRLLDGAA</sequence>
<reference evidence="2" key="1">
    <citation type="journal article" date="2015" name="J Appl Environ Microbiol">
        <title>Complete Genome Sequence Analysis of Two Pseudomonas plecoglossicida Phages, Potential Therapeutic Agents.</title>
        <authorList>
            <person name="Kawato Y."/>
            <person name="Yasuike M."/>
            <person name="Nakamura Y."/>
            <person name="Shigenobu Y."/>
            <person name="Fujiwara A."/>
            <person name="Sano M."/>
            <person name="Nakai T."/>
        </authorList>
    </citation>
    <scope>NUCLEOTIDE SEQUENCE [LARGE SCALE GENOMIC DNA]</scope>
</reference>
<evidence type="ECO:0000313" key="1">
    <source>
        <dbReference type="EMBL" id="BAO20640.1"/>
    </source>
</evidence>
<name>V5YSV3_9CAUD</name>
<dbReference type="OrthoDB" id="29078at10239"/>
<keyword evidence="2" id="KW-1185">Reference proteome</keyword>
<evidence type="ECO:0000313" key="2">
    <source>
        <dbReference type="Proteomes" id="UP000201835"/>
    </source>
</evidence>
<protein>
    <submittedName>
        <fullName evidence="1">Uncharacterized protein</fullName>
    </submittedName>
</protein>